<dbReference type="GO" id="GO:0005886">
    <property type="term" value="C:plasma membrane"/>
    <property type="evidence" value="ECO:0007669"/>
    <property type="project" value="TreeGrafter"/>
</dbReference>
<gene>
    <name evidence="4" type="ORF">IAA84_04385</name>
</gene>
<dbReference type="GO" id="GO:0033765">
    <property type="term" value="F:steroid dehydrogenase activity, acting on the CH-CH group of donors"/>
    <property type="evidence" value="ECO:0007669"/>
    <property type="project" value="UniProtKB-ARBA"/>
</dbReference>
<evidence type="ECO:0000256" key="1">
    <source>
        <dbReference type="ARBA" id="ARBA00022630"/>
    </source>
</evidence>
<keyword evidence="2" id="KW-0560">Oxidoreductase</keyword>
<reference evidence="4" key="1">
    <citation type="submission" date="2020-10" db="EMBL/GenBank/DDBJ databases">
        <authorList>
            <person name="Gilroy R."/>
        </authorList>
    </citation>
    <scope>NUCLEOTIDE SEQUENCE</scope>
    <source>
        <strain evidence="4">13766</strain>
    </source>
</reference>
<dbReference type="PANTHER" id="PTHR11632">
    <property type="entry name" value="SUCCINATE DEHYDROGENASE 2 FLAVOPROTEIN SUBUNIT"/>
    <property type="match status" value="1"/>
</dbReference>
<accession>A0A9D1FZI2</accession>
<organism evidence="4 5">
    <name type="scientific">Candidatus Alectryocaccomicrobium excrementavium</name>
    <dbReference type="NCBI Taxonomy" id="2840668"/>
    <lineage>
        <taxon>Bacteria</taxon>
        <taxon>Bacillati</taxon>
        <taxon>Bacillota</taxon>
        <taxon>Clostridia</taxon>
        <taxon>Candidatus Alectryocaccomicrobium</taxon>
    </lineage>
</organism>
<dbReference type="SUPFAM" id="SSF51905">
    <property type="entry name" value="FAD/NAD(P)-binding domain"/>
    <property type="match status" value="1"/>
</dbReference>
<dbReference type="InterPro" id="IPR036188">
    <property type="entry name" value="FAD/NAD-bd_sf"/>
</dbReference>
<comment type="caution">
    <text evidence="4">The sequence shown here is derived from an EMBL/GenBank/DDBJ whole genome shotgun (WGS) entry which is preliminary data.</text>
</comment>
<evidence type="ECO:0000313" key="5">
    <source>
        <dbReference type="Proteomes" id="UP000824140"/>
    </source>
</evidence>
<dbReference type="Gene3D" id="3.50.50.60">
    <property type="entry name" value="FAD/NAD(P)-binding domain"/>
    <property type="match status" value="2"/>
</dbReference>
<evidence type="ECO:0000313" key="4">
    <source>
        <dbReference type="EMBL" id="HIS92237.1"/>
    </source>
</evidence>
<dbReference type="Proteomes" id="UP000824140">
    <property type="component" value="Unassembled WGS sequence"/>
</dbReference>
<dbReference type="GO" id="GO:0050660">
    <property type="term" value="F:flavin adenine dinucleotide binding"/>
    <property type="evidence" value="ECO:0007669"/>
    <property type="project" value="TreeGrafter"/>
</dbReference>
<dbReference type="EMBL" id="DVJN01000090">
    <property type="protein sequence ID" value="HIS92237.1"/>
    <property type="molecule type" value="Genomic_DNA"/>
</dbReference>
<dbReference type="InterPro" id="IPR027477">
    <property type="entry name" value="Succ_DH/fumarate_Rdtase_cat_sf"/>
</dbReference>
<feature type="domain" description="FAD-dependent oxidoreductase 2 FAD-binding" evidence="3">
    <location>
        <begin position="17"/>
        <end position="433"/>
    </location>
</feature>
<dbReference type="PANTHER" id="PTHR11632:SF51">
    <property type="entry name" value="SUCCINATE DEHYDROGENASE [UBIQUINONE] FLAVOPROTEIN SUBUNIT, MITOCHONDRIAL"/>
    <property type="match status" value="1"/>
</dbReference>
<dbReference type="InterPro" id="IPR030664">
    <property type="entry name" value="SdhA/FrdA/AprA"/>
</dbReference>
<dbReference type="GO" id="GO:0009061">
    <property type="term" value="P:anaerobic respiration"/>
    <property type="evidence" value="ECO:0007669"/>
    <property type="project" value="TreeGrafter"/>
</dbReference>
<reference evidence="4" key="2">
    <citation type="journal article" date="2021" name="PeerJ">
        <title>Extensive microbial diversity within the chicken gut microbiome revealed by metagenomics and culture.</title>
        <authorList>
            <person name="Gilroy R."/>
            <person name="Ravi A."/>
            <person name="Getino M."/>
            <person name="Pursley I."/>
            <person name="Horton D.L."/>
            <person name="Alikhan N.F."/>
            <person name="Baker D."/>
            <person name="Gharbi K."/>
            <person name="Hall N."/>
            <person name="Watson M."/>
            <person name="Adriaenssens E.M."/>
            <person name="Foster-Nyarko E."/>
            <person name="Jarju S."/>
            <person name="Secka A."/>
            <person name="Antonio M."/>
            <person name="Oren A."/>
            <person name="Chaudhuri R.R."/>
            <person name="La Ragione R."/>
            <person name="Hildebrand F."/>
            <person name="Pallen M.J."/>
        </authorList>
    </citation>
    <scope>NUCLEOTIDE SEQUENCE</scope>
    <source>
        <strain evidence="4">13766</strain>
    </source>
</reference>
<dbReference type="InterPro" id="IPR003953">
    <property type="entry name" value="FAD-dep_OxRdtase_2_FAD-bd"/>
</dbReference>
<proteinExistence type="predicted"/>
<dbReference type="Gene3D" id="3.90.700.10">
    <property type="entry name" value="Succinate dehydrogenase/fumarate reductase flavoprotein, catalytic domain"/>
    <property type="match status" value="1"/>
</dbReference>
<keyword evidence="1" id="KW-0285">Flavoprotein</keyword>
<evidence type="ECO:0000259" key="3">
    <source>
        <dbReference type="Pfam" id="PF00890"/>
    </source>
</evidence>
<sequence>MPEIGRNGKVKTFAHNTIVVGSGAAALSAAERLNALGVDAAIVTEGMNRGTSRNTGSDKQTYYKLTLSGNVPDSPADMAADLFAGQCVDGDVALCEAALSTRAFLRLCELGVPFPVNRYGEFVGYKTDHDPRARATSAGPLTSRLMTGALERAVKARGVPVYDGYLAVRIVKDGHGAAAGVLALGPDGAFARFAARNVVWATGGPAGIYENTVYPAGHFGMSGAPLMAGALGRNLTEWQYGLASVHPRWNVSGTYMQVLPRFFSLDEAGQEHDFLQEAFKTPADCLLRVFLKGYEWPFDCRKAQASSAIDLLVHRETHEKKRRVFLDYRANPYGGELDFSILPTEAREYLENAGALFGKPIGRLLHMNAPAYELYRSKGVDLAREPLEIALCAQHNNGGIDVDLWWRTRVEGLYVAGEAACTHGVYRPGGSALNAGQVGSLRAAQHIARKGQGESRASDESVEKESFALAEAVLGGEDNVQSLIRQFEIRMSACAAALREEKGIRALLNDANLALENFADRVRVKEAAGLKAAFRLRDMLFAQRAYLFAMLDYLEHGGGSRGSALYIGREAGAPLGGVTQLIDCAGGVPRSVWREVHPLPEAGGFFENVWREYREDGGVR</sequence>
<evidence type="ECO:0000256" key="2">
    <source>
        <dbReference type="ARBA" id="ARBA00023002"/>
    </source>
</evidence>
<protein>
    <submittedName>
        <fullName evidence="4">FAD-binding protein</fullName>
    </submittedName>
</protein>
<dbReference type="AlphaFoldDB" id="A0A9D1FZI2"/>
<name>A0A9D1FZI2_9FIRM</name>
<dbReference type="GO" id="GO:0009055">
    <property type="term" value="F:electron transfer activity"/>
    <property type="evidence" value="ECO:0007669"/>
    <property type="project" value="TreeGrafter"/>
</dbReference>
<dbReference type="GO" id="GO:0000104">
    <property type="term" value="F:succinate dehydrogenase activity"/>
    <property type="evidence" value="ECO:0007669"/>
    <property type="project" value="TreeGrafter"/>
</dbReference>
<dbReference type="Pfam" id="PF00890">
    <property type="entry name" value="FAD_binding_2"/>
    <property type="match status" value="1"/>
</dbReference>